<comment type="caution">
    <text evidence="9">The sequence shown here is derived from an EMBL/GenBank/DDBJ whole genome shotgun (WGS) entry which is preliminary data.</text>
</comment>
<keyword evidence="3" id="KW-0768">Sushi</keyword>
<evidence type="ECO:0000256" key="1">
    <source>
        <dbReference type="ARBA" id="ARBA00022734"/>
    </source>
</evidence>
<dbReference type="GO" id="GO:0030246">
    <property type="term" value="F:carbohydrate binding"/>
    <property type="evidence" value="ECO:0007669"/>
    <property type="project" value="UniProtKB-UniRule"/>
</dbReference>
<dbReference type="InterPro" id="IPR000436">
    <property type="entry name" value="Sushi_SCR_CCP_dom"/>
</dbReference>
<sequence length="360" mass="39625">MKKNQLSIPTHLFTAVLCAFFFLDQDVLMVFATPEERLDTIGVYSMSNKKQCQRVCWYRQLCTSFSYLDNTGNGGVNCVLHSSHVEDADTVTVTTSPQWLEQIVLPPPPTSVNSCSGSRPCGAAGFCVPQGNGAFRCASLPAKCGDPDPIPNASLSNVSKEQGDVVSVQCVKEFVQSPRYVSMEIECQINSRWTGFQGECMQAVYHSPSARLLARVPWSLNDRWNVCVKGTFDSYQRMTYDFVTGSGSGADLAIQVDFRLNWGLDQNMINVVSKIAGTWANNKKITSPQLPLQAGDDFQLTFHVNGDYLRLSVLRNQDDVATKFNVDISLSSGFDLTRPVLYIRTGSDASLNYVNVAAGC</sequence>
<evidence type="ECO:0000256" key="3">
    <source>
        <dbReference type="PROSITE-ProRule" id="PRU00302"/>
    </source>
</evidence>
<evidence type="ECO:0000313" key="10">
    <source>
        <dbReference type="Proteomes" id="UP001374579"/>
    </source>
</evidence>
<organism evidence="9 10">
    <name type="scientific">Littorina saxatilis</name>
    <dbReference type="NCBI Taxonomy" id="31220"/>
    <lineage>
        <taxon>Eukaryota</taxon>
        <taxon>Metazoa</taxon>
        <taxon>Spiralia</taxon>
        <taxon>Lophotrochozoa</taxon>
        <taxon>Mollusca</taxon>
        <taxon>Gastropoda</taxon>
        <taxon>Caenogastropoda</taxon>
        <taxon>Littorinimorpha</taxon>
        <taxon>Littorinoidea</taxon>
        <taxon>Littorinidae</taxon>
        <taxon>Littorina</taxon>
    </lineage>
</organism>
<dbReference type="InterPro" id="IPR035976">
    <property type="entry name" value="Sushi/SCR/CCP_sf"/>
</dbReference>
<evidence type="ECO:0000256" key="5">
    <source>
        <dbReference type="SAM" id="SignalP"/>
    </source>
</evidence>
<protein>
    <recommendedName>
        <fullName evidence="4">Galectin</fullName>
    </recommendedName>
</protein>
<dbReference type="SMART" id="SM00032">
    <property type="entry name" value="CCP"/>
    <property type="match status" value="1"/>
</dbReference>
<dbReference type="Gene3D" id="2.10.70.10">
    <property type="entry name" value="Complement Module, domain 1"/>
    <property type="match status" value="1"/>
</dbReference>
<dbReference type="Proteomes" id="UP001374579">
    <property type="component" value="Unassembled WGS sequence"/>
</dbReference>
<feature type="domain" description="Apple" evidence="7">
    <location>
        <begin position="18"/>
        <end position="104"/>
    </location>
</feature>
<evidence type="ECO:0000259" key="6">
    <source>
        <dbReference type="PROSITE" id="PS50923"/>
    </source>
</evidence>
<dbReference type="InterPro" id="IPR003609">
    <property type="entry name" value="Pan_app"/>
</dbReference>
<evidence type="ECO:0000313" key="9">
    <source>
        <dbReference type="EMBL" id="KAK7101868.1"/>
    </source>
</evidence>
<reference evidence="9 10" key="1">
    <citation type="submission" date="2024-02" db="EMBL/GenBank/DDBJ databases">
        <title>Chromosome-scale genome assembly of the rough periwinkle Littorina saxatilis.</title>
        <authorList>
            <person name="De Jode A."/>
            <person name="Faria R."/>
            <person name="Formenti G."/>
            <person name="Sims Y."/>
            <person name="Smith T.P."/>
            <person name="Tracey A."/>
            <person name="Wood J.M.D."/>
            <person name="Zagrodzka Z.B."/>
            <person name="Johannesson K."/>
            <person name="Butlin R.K."/>
            <person name="Leder E.H."/>
        </authorList>
    </citation>
    <scope>NUCLEOTIDE SEQUENCE [LARGE SCALE GENOMIC DNA]</scope>
    <source>
        <strain evidence="9">Snail1</strain>
        <tissue evidence="9">Muscle</tissue>
    </source>
</reference>
<dbReference type="Pfam" id="PF00084">
    <property type="entry name" value="Sushi"/>
    <property type="match status" value="1"/>
</dbReference>
<evidence type="ECO:0000259" key="7">
    <source>
        <dbReference type="PROSITE" id="PS50948"/>
    </source>
</evidence>
<keyword evidence="5" id="KW-0732">Signal</keyword>
<feature type="signal peptide" evidence="5">
    <location>
        <begin position="1"/>
        <end position="32"/>
    </location>
</feature>
<accession>A0AAN9GAL1</accession>
<proteinExistence type="predicted"/>
<gene>
    <name evidence="9" type="ORF">V1264_020183</name>
</gene>
<keyword evidence="1 4" id="KW-0430">Lectin</keyword>
<dbReference type="PROSITE" id="PS51304">
    <property type="entry name" value="GALECTIN"/>
    <property type="match status" value="1"/>
</dbReference>
<feature type="chain" id="PRO_5042975606" description="Galectin" evidence="5">
    <location>
        <begin position="33"/>
        <end position="360"/>
    </location>
</feature>
<dbReference type="InterPro" id="IPR001079">
    <property type="entry name" value="Galectin_CRD"/>
</dbReference>
<dbReference type="PROSITE" id="PS50948">
    <property type="entry name" value="PAN"/>
    <property type="match status" value="1"/>
</dbReference>
<dbReference type="SUPFAM" id="SSF49899">
    <property type="entry name" value="Concanavalin A-like lectins/glucanases"/>
    <property type="match status" value="1"/>
</dbReference>
<dbReference type="SUPFAM" id="SSF57535">
    <property type="entry name" value="Complement control module/SCR domain"/>
    <property type="match status" value="1"/>
</dbReference>
<dbReference type="CDD" id="cd00033">
    <property type="entry name" value="CCP"/>
    <property type="match status" value="1"/>
</dbReference>
<feature type="domain" description="Sushi" evidence="6">
    <location>
        <begin position="142"/>
        <end position="202"/>
    </location>
</feature>
<feature type="disulfide bond" evidence="3">
    <location>
        <begin position="144"/>
        <end position="187"/>
    </location>
</feature>
<comment type="caution">
    <text evidence="3">Lacks conserved residue(s) required for the propagation of feature annotation.</text>
</comment>
<keyword evidence="10" id="KW-1185">Reference proteome</keyword>
<dbReference type="AlphaFoldDB" id="A0AAN9GAL1"/>
<evidence type="ECO:0000256" key="2">
    <source>
        <dbReference type="ARBA" id="ARBA00023157"/>
    </source>
</evidence>
<dbReference type="PROSITE" id="PS50923">
    <property type="entry name" value="SUSHI"/>
    <property type="match status" value="1"/>
</dbReference>
<feature type="domain" description="Galectin" evidence="8">
    <location>
        <begin position="212"/>
        <end position="357"/>
    </location>
</feature>
<dbReference type="InterPro" id="IPR013320">
    <property type="entry name" value="ConA-like_dom_sf"/>
</dbReference>
<evidence type="ECO:0000259" key="8">
    <source>
        <dbReference type="PROSITE" id="PS51304"/>
    </source>
</evidence>
<keyword evidence="2 3" id="KW-1015">Disulfide bond</keyword>
<dbReference type="Pfam" id="PF00337">
    <property type="entry name" value="Gal-bind_lectin"/>
    <property type="match status" value="1"/>
</dbReference>
<name>A0AAN9GAL1_9CAEN</name>
<dbReference type="Gene3D" id="2.60.120.200">
    <property type="match status" value="1"/>
</dbReference>
<dbReference type="EMBL" id="JBAMIC010000010">
    <property type="protein sequence ID" value="KAK7101868.1"/>
    <property type="molecule type" value="Genomic_DNA"/>
</dbReference>
<evidence type="ECO:0000256" key="4">
    <source>
        <dbReference type="RuleBase" id="RU102079"/>
    </source>
</evidence>